<dbReference type="PIRSF" id="PIRSF037314">
    <property type="entry name" value="STHK_MctS"/>
    <property type="match status" value="1"/>
</dbReference>
<dbReference type="GO" id="GO:0000155">
    <property type="term" value="F:phosphorelay sensor kinase activity"/>
    <property type="evidence" value="ECO:0007669"/>
    <property type="project" value="InterPro"/>
</dbReference>
<dbReference type="GO" id="GO:0051539">
    <property type="term" value="F:4 iron, 4 sulfur cluster binding"/>
    <property type="evidence" value="ECO:0007669"/>
    <property type="project" value="UniProtKB-KW"/>
</dbReference>
<dbReference type="SMART" id="SM00387">
    <property type="entry name" value="HATPase_c"/>
    <property type="match status" value="1"/>
</dbReference>
<keyword evidence="12" id="KW-0479">Metal-binding</keyword>
<dbReference type="STRING" id="991905.SL003B_0822"/>
<reference evidence="23 24" key="1">
    <citation type="journal article" date="2011" name="J. Bacteriol.">
        <title>Complete genome sequence of Polymorphum gilvum SL003B-26A1T, a crude oil-degrading bacterium from oil-polluted saline soil.</title>
        <authorList>
            <person name="Li S.G."/>
            <person name="Tang Y.Q."/>
            <person name="Nie Y."/>
            <person name="Cai M."/>
            <person name="Wu X.L."/>
        </authorList>
    </citation>
    <scope>NUCLEOTIDE SEQUENCE [LARGE SCALE GENOMIC DNA]</scope>
    <source>
        <strain evidence="24">LMG 25793 / CGMCC 1.9160 / SL003B-26A1</strain>
    </source>
</reference>
<dbReference type="Gene3D" id="1.20.5.1930">
    <property type="match status" value="1"/>
</dbReference>
<dbReference type="Gene3D" id="3.30.565.10">
    <property type="entry name" value="Histidine kinase-like ATPase, C-terminal domain"/>
    <property type="match status" value="1"/>
</dbReference>
<name>F2IWF3_POLGS</name>
<evidence type="ECO:0000313" key="23">
    <source>
        <dbReference type="EMBL" id="ADZ69252.1"/>
    </source>
</evidence>
<dbReference type="PANTHER" id="PTHR24421">
    <property type="entry name" value="NITRATE/NITRITE SENSOR PROTEIN NARX-RELATED"/>
    <property type="match status" value="1"/>
</dbReference>
<dbReference type="PROSITE" id="PS50109">
    <property type="entry name" value="HIS_KIN"/>
    <property type="match status" value="1"/>
</dbReference>
<keyword evidence="13 23" id="KW-0418">Kinase</keyword>
<dbReference type="InterPro" id="IPR004358">
    <property type="entry name" value="Sig_transdc_His_kin-like_C"/>
</dbReference>
<dbReference type="CDD" id="cd16917">
    <property type="entry name" value="HATPase_UhpB-NarQ-NarX-like"/>
    <property type="match status" value="1"/>
</dbReference>
<evidence type="ECO:0000256" key="2">
    <source>
        <dbReference type="ARBA" id="ARBA00001966"/>
    </source>
</evidence>
<evidence type="ECO:0000256" key="4">
    <source>
        <dbReference type="ARBA" id="ARBA00004651"/>
    </source>
</evidence>
<dbReference type="Gene3D" id="3.30.450.20">
    <property type="entry name" value="PAS domain"/>
    <property type="match status" value="1"/>
</dbReference>
<dbReference type="PATRIC" id="fig|991905.3.peg.834"/>
<keyword evidence="11 21" id="KW-0812">Transmembrane</keyword>
<keyword evidence="16" id="KW-0902">Two-component regulatory system</keyword>
<dbReference type="InterPro" id="IPR005467">
    <property type="entry name" value="His_kinase_dom"/>
</dbReference>
<keyword evidence="17" id="KW-0411">Iron-sulfur</keyword>
<feature type="transmembrane region" description="Helical" evidence="21">
    <location>
        <begin position="28"/>
        <end position="49"/>
    </location>
</feature>
<evidence type="ECO:0000256" key="16">
    <source>
        <dbReference type="ARBA" id="ARBA00023012"/>
    </source>
</evidence>
<dbReference type="GO" id="GO:0046983">
    <property type="term" value="F:protein dimerization activity"/>
    <property type="evidence" value="ECO:0007669"/>
    <property type="project" value="InterPro"/>
</dbReference>
<keyword evidence="18 21" id="KW-0472">Membrane</keyword>
<evidence type="ECO:0000256" key="11">
    <source>
        <dbReference type="ARBA" id="ARBA00022692"/>
    </source>
</evidence>
<dbReference type="HOGENOM" id="CLU_000445_20_6_5"/>
<dbReference type="KEGG" id="pgv:SL003B_0822"/>
<evidence type="ECO:0000256" key="19">
    <source>
        <dbReference type="ARBA" id="ARBA00024827"/>
    </source>
</evidence>
<keyword evidence="9" id="KW-0963">Cytoplasm</keyword>
<evidence type="ECO:0000256" key="10">
    <source>
        <dbReference type="ARBA" id="ARBA00022679"/>
    </source>
</evidence>
<keyword evidence="24" id="KW-1185">Reference proteome</keyword>
<protein>
    <recommendedName>
        <fullName evidence="6">Oxygen sensor histidine kinase NreB</fullName>
        <ecNumber evidence="5">2.7.13.3</ecNumber>
    </recommendedName>
    <alternativeName>
        <fullName evidence="20">Nitrogen regulation protein B</fullName>
    </alternativeName>
</protein>
<feature type="transmembrane region" description="Helical" evidence="21">
    <location>
        <begin position="223"/>
        <end position="247"/>
    </location>
</feature>
<dbReference type="EMBL" id="CP002568">
    <property type="protein sequence ID" value="ADZ69252.1"/>
    <property type="molecule type" value="Genomic_DNA"/>
</dbReference>
<evidence type="ECO:0000256" key="17">
    <source>
        <dbReference type="ARBA" id="ARBA00023014"/>
    </source>
</evidence>
<evidence type="ECO:0000256" key="20">
    <source>
        <dbReference type="ARBA" id="ARBA00030800"/>
    </source>
</evidence>
<organism evidence="23 24">
    <name type="scientific">Polymorphum gilvum (strain LMG 25793 / CGMCC 1.9160 / SL003B-26A1)</name>
    <dbReference type="NCBI Taxonomy" id="991905"/>
    <lineage>
        <taxon>Bacteria</taxon>
        <taxon>Pseudomonadati</taxon>
        <taxon>Pseudomonadota</taxon>
        <taxon>Alphaproteobacteria</taxon>
        <taxon>Rhodobacterales</taxon>
        <taxon>Paracoccaceae</taxon>
        <taxon>Polymorphum</taxon>
    </lineage>
</organism>
<proteinExistence type="predicted"/>
<comment type="function">
    <text evidence="19">Member of the two-component regulatory system NreB/NreC involved in the control of dissimilatory nitrate/nitrite reduction in response to oxygen. NreB functions as a direct oxygen sensor histidine kinase which is autophosphorylated, in the absence of oxygen, probably at the conserved histidine residue, and transfers its phosphate group probably to a conserved aspartate residue of NreC. NreB/NreC activates the expression of the nitrate (narGHJI) and nitrite (nir) reductase operons, as well as the putative nitrate transporter gene narT.</text>
</comment>
<comment type="cofactor">
    <cofactor evidence="2">
        <name>[4Fe-4S] cluster</name>
        <dbReference type="ChEBI" id="CHEBI:49883"/>
    </cofactor>
</comment>
<evidence type="ECO:0000256" key="6">
    <source>
        <dbReference type="ARBA" id="ARBA00017322"/>
    </source>
</evidence>
<evidence type="ECO:0000256" key="1">
    <source>
        <dbReference type="ARBA" id="ARBA00000085"/>
    </source>
</evidence>
<dbReference type="Pfam" id="PF17200">
    <property type="entry name" value="sCache_2"/>
    <property type="match status" value="1"/>
</dbReference>
<dbReference type="PRINTS" id="PR00344">
    <property type="entry name" value="BCTRLSENSOR"/>
</dbReference>
<evidence type="ECO:0000256" key="9">
    <source>
        <dbReference type="ARBA" id="ARBA00022490"/>
    </source>
</evidence>
<dbReference type="InterPro" id="IPR003594">
    <property type="entry name" value="HATPase_dom"/>
</dbReference>
<dbReference type="InterPro" id="IPR033480">
    <property type="entry name" value="sCache_2"/>
</dbReference>
<sequence>MDEWVARERRQKNETIWSPKDVTFKTKLFVITVLPLVAVSILVGAITAFQASRLIEVQTSTVEQRILASKRQELQNTVALALTSIKILYDHEPGGRQAAQEEAKRILHDVTFGEDGYFFVYLRDGTNIVHPKLPHLVGNKWWDLQDPKGDFVIRNLMLAAQSGGGFHRYIWDKPSIGVEAEKLGYAVMLDKWDWMLGTGLYIDDIAQQVDAIRADFTANVRQTLLVIFLITMVAILLILSAVATVSFSEQKFADGKLKELTHRIVDIQEQERKRVSSELHDSISQLLVSVRYGIEMIHSKAAGTLDLQRQAENCLRILDDAISEVRRISKDLRPSVLDDMGLAAALVSLAKDFESQSGITVRVSTERCRARLSDSAKTGLYRVVQEALTNVAKHAAADEVRIALSAGVKDLTLSIEDNGVGLPSPIPTANGLGIRNMLERVETHGGTMTMSRLPLGGTAIRVTMPLATSNGPVEAA</sequence>
<dbReference type="Pfam" id="PF07730">
    <property type="entry name" value="HisKA_3"/>
    <property type="match status" value="1"/>
</dbReference>
<dbReference type="SMART" id="SM01049">
    <property type="entry name" value="Cache_2"/>
    <property type="match status" value="1"/>
</dbReference>
<dbReference type="SUPFAM" id="SSF55874">
    <property type="entry name" value="ATPase domain of HSP90 chaperone/DNA topoisomerase II/histidine kinase"/>
    <property type="match status" value="1"/>
</dbReference>
<dbReference type="Proteomes" id="UP000008130">
    <property type="component" value="Chromosome"/>
</dbReference>
<dbReference type="AlphaFoldDB" id="F2IWF3"/>
<keyword evidence="7" id="KW-1003">Cell membrane</keyword>
<evidence type="ECO:0000256" key="21">
    <source>
        <dbReference type="SAM" id="Phobius"/>
    </source>
</evidence>
<dbReference type="Pfam" id="PF02518">
    <property type="entry name" value="HATPase_c"/>
    <property type="match status" value="1"/>
</dbReference>
<evidence type="ECO:0000256" key="12">
    <source>
        <dbReference type="ARBA" id="ARBA00022723"/>
    </source>
</evidence>
<dbReference type="PANTHER" id="PTHR24421:SF58">
    <property type="entry name" value="SIGNAL TRANSDUCTION HISTIDINE-PROTEIN KINASE_PHOSPHATASE UHPB"/>
    <property type="match status" value="1"/>
</dbReference>
<evidence type="ECO:0000256" key="3">
    <source>
        <dbReference type="ARBA" id="ARBA00004496"/>
    </source>
</evidence>
<dbReference type="InterPro" id="IPR036890">
    <property type="entry name" value="HATPase_C_sf"/>
</dbReference>
<gene>
    <name evidence="23" type="primary">degS</name>
    <name evidence="23" type="ordered locus">SL003B_0822</name>
</gene>
<dbReference type="GO" id="GO:0005886">
    <property type="term" value="C:plasma membrane"/>
    <property type="evidence" value="ECO:0007669"/>
    <property type="project" value="UniProtKB-SubCell"/>
</dbReference>
<dbReference type="GO" id="GO:0005737">
    <property type="term" value="C:cytoplasm"/>
    <property type="evidence" value="ECO:0007669"/>
    <property type="project" value="UniProtKB-SubCell"/>
</dbReference>
<evidence type="ECO:0000256" key="5">
    <source>
        <dbReference type="ARBA" id="ARBA00012438"/>
    </source>
</evidence>
<evidence type="ECO:0000256" key="15">
    <source>
        <dbReference type="ARBA" id="ARBA00023004"/>
    </source>
</evidence>
<evidence type="ECO:0000313" key="24">
    <source>
        <dbReference type="Proteomes" id="UP000008130"/>
    </source>
</evidence>
<feature type="domain" description="Histidine kinase" evidence="22">
    <location>
        <begin position="274"/>
        <end position="468"/>
    </location>
</feature>
<dbReference type="GO" id="GO:0046872">
    <property type="term" value="F:metal ion binding"/>
    <property type="evidence" value="ECO:0007669"/>
    <property type="project" value="UniProtKB-KW"/>
</dbReference>
<evidence type="ECO:0000259" key="22">
    <source>
        <dbReference type="PROSITE" id="PS50109"/>
    </source>
</evidence>
<accession>F2IWF3</accession>
<evidence type="ECO:0000256" key="13">
    <source>
        <dbReference type="ARBA" id="ARBA00022777"/>
    </source>
</evidence>
<evidence type="ECO:0000256" key="14">
    <source>
        <dbReference type="ARBA" id="ARBA00022989"/>
    </source>
</evidence>
<comment type="subcellular location">
    <subcellularLocation>
        <location evidence="4">Cell membrane</location>
        <topology evidence="4">Multi-pass membrane protein</topology>
    </subcellularLocation>
    <subcellularLocation>
        <location evidence="3">Cytoplasm</location>
    </subcellularLocation>
</comment>
<keyword evidence="10" id="KW-0808">Transferase</keyword>
<evidence type="ECO:0000256" key="7">
    <source>
        <dbReference type="ARBA" id="ARBA00022475"/>
    </source>
</evidence>
<evidence type="ECO:0000256" key="18">
    <source>
        <dbReference type="ARBA" id="ARBA00023136"/>
    </source>
</evidence>
<keyword evidence="15" id="KW-0408">Iron</keyword>
<keyword evidence="8" id="KW-0004">4Fe-4S</keyword>
<comment type="catalytic activity">
    <reaction evidence="1">
        <text>ATP + protein L-histidine = ADP + protein N-phospho-L-histidine.</text>
        <dbReference type="EC" id="2.7.13.3"/>
    </reaction>
</comment>
<dbReference type="InterPro" id="IPR011712">
    <property type="entry name" value="Sig_transdc_His_kin_sub3_dim/P"/>
</dbReference>
<dbReference type="EC" id="2.7.13.3" evidence="5"/>
<evidence type="ECO:0000256" key="8">
    <source>
        <dbReference type="ARBA" id="ARBA00022485"/>
    </source>
</evidence>
<dbReference type="InterPro" id="IPR017171">
    <property type="entry name" value="Sig_transdc_His_kinase_MctS"/>
</dbReference>
<dbReference type="InterPro" id="IPR050482">
    <property type="entry name" value="Sensor_HK_TwoCompSys"/>
</dbReference>
<dbReference type="eggNOG" id="COG4564">
    <property type="taxonomic scope" value="Bacteria"/>
</dbReference>
<keyword evidence="14 21" id="KW-1133">Transmembrane helix</keyword>